<organism evidence="3 4">
    <name type="scientific">Glycomyces endophyticus</name>
    <dbReference type="NCBI Taxonomy" id="480996"/>
    <lineage>
        <taxon>Bacteria</taxon>
        <taxon>Bacillati</taxon>
        <taxon>Actinomycetota</taxon>
        <taxon>Actinomycetes</taxon>
        <taxon>Glycomycetales</taxon>
        <taxon>Glycomycetaceae</taxon>
        <taxon>Glycomyces</taxon>
    </lineage>
</organism>
<sequence length="558" mass="57101">MVFGIEHKVKSHRLGRRRKKGGQKMLVAPWIVITLVCVLVASGLTWGFVALLRSGCSGDMWRVTVAAAPSVYGSLEDAAQAWEREQPELDGQCIGVEVTEVSAADASRGITGNWDTMSFGNRPIAWAPDAQAWGSWLASGEATAGYVTSEPVVLGEAGSVLAVAESTATELGWLGGEPPTWQAVVDAAAAGTINLAAANPRSSTEGLVALLNASSDGAGGFSQPAADAYAAAIEAGSSAADASALKDAYLEAGDPSQVMTMLDYQVEDFNSTVAPEVPLVPVTPSGTSVSAVASYLVLGGAAWVSESDAEIAERFGAFVASQVDSGAFSDPELAAVDDGAAALAQTTPDAVGSAVRAWQSGAQDLNVLFLLDWSSATMEETVEYGGDTVEAGIAAVRMAIDMVGEMEPTWRAGLWEYGVGAGGESNWRSVVASAEMSQEGKSALTDELYALSENAVYEGGAPLYDSLVAAYGDLNEHLVEGAANVVVVLTNSGMDTESLPTVEETAQTLEGMAGAATVYTVGFGEADAENLTSLATAAGGSYLPAPSEGGILGTIAPA</sequence>
<dbReference type="Proteomes" id="UP001499851">
    <property type="component" value="Unassembled WGS sequence"/>
</dbReference>
<name>A0ABP4TWJ7_9ACTN</name>
<comment type="caution">
    <text evidence="3">The sequence shown here is derived from an EMBL/GenBank/DDBJ whole genome shotgun (WGS) entry which is preliminary data.</text>
</comment>
<keyword evidence="4" id="KW-1185">Reference proteome</keyword>
<feature type="domain" description="VWFA" evidence="2">
    <location>
        <begin position="366"/>
        <end position="558"/>
    </location>
</feature>
<evidence type="ECO:0000313" key="4">
    <source>
        <dbReference type="Proteomes" id="UP001499851"/>
    </source>
</evidence>
<reference evidence="4" key="1">
    <citation type="journal article" date="2019" name="Int. J. Syst. Evol. Microbiol.">
        <title>The Global Catalogue of Microorganisms (GCM) 10K type strain sequencing project: providing services to taxonomists for standard genome sequencing and annotation.</title>
        <authorList>
            <consortium name="The Broad Institute Genomics Platform"/>
            <consortium name="The Broad Institute Genome Sequencing Center for Infectious Disease"/>
            <person name="Wu L."/>
            <person name="Ma J."/>
        </authorList>
    </citation>
    <scope>NUCLEOTIDE SEQUENCE [LARGE SCALE GENOMIC DNA]</scope>
    <source>
        <strain evidence="4">JCM 16001</strain>
    </source>
</reference>
<proteinExistence type="predicted"/>
<protein>
    <recommendedName>
        <fullName evidence="2">VWFA domain-containing protein</fullName>
    </recommendedName>
</protein>
<evidence type="ECO:0000259" key="2">
    <source>
        <dbReference type="PROSITE" id="PS50234"/>
    </source>
</evidence>
<dbReference type="RefSeq" id="WP_344492037.1">
    <property type="nucleotide sequence ID" value="NZ_BAAAQF010000029.1"/>
</dbReference>
<feature type="transmembrane region" description="Helical" evidence="1">
    <location>
        <begin position="26"/>
        <end position="52"/>
    </location>
</feature>
<evidence type="ECO:0000313" key="3">
    <source>
        <dbReference type="EMBL" id="GAA1693693.1"/>
    </source>
</evidence>
<dbReference type="InterPro" id="IPR036465">
    <property type="entry name" value="vWFA_dom_sf"/>
</dbReference>
<evidence type="ECO:0000256" key="1">
    <source>
        <dbReference type="SAM" id="Phobius"/>
    </source>
</evidence>
<dbReference type="InterPro" id="IPR002035">
    <property type="entry name" value="VWF_A"/>
</dbReference>
<keyword evidence="1" id="KW-0812">Transmembrane</keyword>
<dbReference type="EMBL" id="BAAAQF010000029">
    <property type="protein sequence ID" value="GAA1693693.1"/>
    <property type="molecule type" value="Genomic_DNA"/>
</dbReference>
<keyword evidence="1" id="KW-1133">Transmembrane helix</keyword>
<keyword evidence="1" id="KW-0472">Membrane</keyword>
<dbReference type="Gene3D" id="3.40.50.410">
    <property type="entry name" value="von Willebrand factor, type A domain"/>
    <property type="match status" value="1"/>
</dbReference>
<accession>A0ABP4TWJ7</accession>
<gene>
    <name evidence="3" type="ORF">GCM10009830_46850</name>
</gene>
<dbReference type="PROSITE" id="PS50234">
    <property type="entry name" value="VWFA"/>
    <property type="match status" value="1"/>
</dbReference>
<dbReference type="SUPFAM" id="SSF53300">
    <property type="entry name" value="vWA-like"/>
    <property type="match status" value="1"/>
</dbReference>